<dbReference type="Gene3D" id="4.10.410.10">
    <property type="entry name" value="Pancreatic trypsin inhibitor Kunitz domain"/>
    <property type="match status" value="1"/>
</dbReference>
<organism evidence="4 5">
    <name type="scientific">Spodoptera exigua</name>
    <name type="common">Beet armyworm</name>
    <name type="synonym">Noctua fulgens</name>
    <dbReference type="NCBI Taxonomy" id="7107"/>
    <lineage>
        <taxon>Eukaryota</taxon>
        <taxon>Metazoa</taxon>
        <taxon>Ecdysozoa</taxon>
        <taxon>Arthropoda</taxon>
        <taxon>Hexapoda</taxon>
        <taxon>Insecta</taxon>
        <taxon>Pterygota</taxon>
        <taxon>Neoptera</taxon>
        <taxon>Endopterygota</taxon>
        <taxon>Lepidoptera</taxon>
        <taxon>Glossata</taxon>
        <taxon>Ditrysia</taxon>
        <taxon>Noctuoidea</taxon>
        <taxon>Noctuidae</taxon>
        <taxon>Amphipyrinae</taxon>
        <taxon>Spodoptera</taxon>
    </lineage>
</organism>
<dbReference type="CDD" id="cd00109">
    <property type="entry name" value="Kunitz-type"/>
    <property type="match status" value="1"/>
</dbReference>
<gene>
    <name evidence="4" type="ORF">HF086_001737</name>
</gene>
<dbReference type="PANTHER" id="PTHR46751:SF1">
    <property type="entry name" value="WAP FOUR-DISULFIDE CORE DOMAIN PROTEIN 6A"/>
    <property type="match status" value="1"/>
</dbReference>
<dbReference type="AlphaFoldDB" id="A0A922S7M3"/>
<reference evidence="4" key="1">
    <citation type="journal article" date="2021" name="G3 (Bethesda)">
        <title>Genome and transcriptome analysis of the beet armyworm Spodoptera exigua reveals targets for pest control. .</title>
        <authorList>
            <person name="Simon S."/>
            <person name="Breeschoten T."/>
            <person name="Jansen H.J."/>
            <person name="Dirks R.P."/>
            <person name="Schranz M.E."/>
            <person name="Ros V.I.D."/>
        </authorList>
    </citation>
    <scope>NUCLEOTIDE SEQUENCE</scope>
    <source>
        <strain evidence="4">TB_SE_WUR_2020</strain>
    </source>
</reference>
<feature type="non-terminal residue" evidence="4">
    <location>
        <position position="150"/>
    </location>
</feature>
<accession>A0A922S7M3</accession>
<dbReference type="PANTHER" id="PTHR46751">
    <property type="entry name" value="EPPIN"/>
    <property type="match status" value="1"/>
</dbReference>
<evidence type="ECO:0000256" key="2">
    <source>
        <dbReference type="ARBA" id="ARBA00038506"/>
    </source>
</evidence>
<dbReference type="InterPro" id="IPR002223">
    <property type="entry name" value="Kunitz_BPTI"/>
</dbReference>
<name>A0A922S7M3_SPOEX</name>
<dbReference type="InterPro" id="IPR051388">
    <property type="entry name" value="Serpin_venom_toxin"/>
</dbReference>
<dbReference type="PROSITE" id="PS00280">
    <property type="entry name" value="BPTI_KUNITZ_1"/>
    <property type="match status" value="1"/>
</dbReference>
<evidence type="ECO:0000259" key="3">
    <source>
        <dbReference type="PROSITE" id="PS50279"/>
    </source>
</evidence>
<keyword evidence="1" id="KW-1015">Disulfide bond</keyword>
<evidence type="ECO:0000313" key="5">
    <source>
        <dbReference type="Proteomes" id="UP000814243"/>
    </source>
</evidence>
<evidence type="ECO:0000256" key="1">
    <source>
        <dbReference type="ARBA" id="ARBA00023157"/>
    </source>
</evidence>
<dbReference type="PRINTS" id="PR00759">
    <property type="entry name" value="BASICPTASE"/>
</dbReference>
<proteinExistence type="inferred from homology"/>
<comment type="similarity">
    <text evidence="2">Belongs to the venom Kunitz-type family. 03 (sub-Kunitz) subfamily.</text>
</comment>
<dbReference type="Pfam" id="PF00014">
    <property type="entry name" value="Kunitz_BPTI"/>
    <property type="match status" value="1"/>
</dbReference>
<dbReference type="SUPFAM" id="SSF57362">
    <property type="entry name" value="BPTI-like"/>
    <property type="match status" value="1"/>
</dbReference>
<protein>
    <recommendedName>
        <fullName evidence="3">BPTI/Kunitz inhibitor domain-containing protein</fullName>
    </recommendedName>
</protein>
<sequence length="150" mass="17552">ATWRMSGNGIIGVSCSLKRVNVLRKNSKFIDHVNFYANKSVNYIVNWEFLPQGTVKKVKKKNRFRLSPHGNKRNIKSIILWFATQCWTVHVFVTKVSDLIKCCKVFTYFLRYYYDVNANECKVFIYGGCGGNQNRFQTHSLCMERCTEDE</sequence>
<comment type="caution">
    <text evidence="4">The sequence shown here is derived from an EMBL/GenBank/DDBJ whole genome shotgun (WGS) entry which is preliminary data.</text>
</comment>
<dbReference type="InterPro" id="IPR020901">
    <property type="entry name" value="Prtase_inh_Kunz-CS"/>
</dbReference>
<dbReference type="Proteomes" id="UP000814243">
    <property type="component" value="Unassembled WGS sequence"/>
</dbReference>
<dbReference type="InterPro" id="IPR036880">
    <property type="entry name" value="Kunitz_BPTI_sf"/>
</dbReference>
<evidence type="ECO:0000313" key="4">
    <source>
        <dbReference type="EMBL" id="KAH9627841.1"/>
    </source>
</evidence>
<dbReference type="SMART" id="SM00131">
    <property type="entry name" value="KU"/>
    <property type="match status" value="1"/>
</dbReference>
<feature type="domain" description="BPTI/Kunitz inhibitor" evidence="3">
    <location>
        <begin position="103"/>
        <end position="146"/>
    </location>
</feature>
<dbReference type="PROSITE" id="PS50279">
    <property type="entry name" value="BPTI_KUNITZ_2"/>
    <property type="match status" value="1"/>
</dbReference>
<dbReference type="GO" id="GO:0004867">
    <property type="term" value="F:serine-type endopeptidase inhibitor activity"/>
    <property type="evidence" value="ECO:0007669"/>
    <property type="project" value="InterPro"/>
</dbReference>
<dbReference type="EMBL" id="JACEFF010000936">
    <property type="protein sequence ID" value="KAH9627841.1"/>
    <property type="molecule type" value="Genomic_DNA"/>
</dbReference>